<dbReference type="AlphaFoldDB" id="A0A397I9N4"/>
<dbReference type="PANTHER" id="PTHR15071:SF0">
    <property type="entry name" value="MANNOSE 6-PHOSPHATE RECEPTOR-LIKE PROTEIN 1"/>
    <property type="match status" value="1"/>
</dbReference>
<proteinExistence type="predicted"/>
<comment type="subcellular location">
    <subcellularLocation>
        <location evidence="1">Endomembrane system</location>
    </subcellularLocation>
</comment>
<evidence type="ECO:0000256" key="2">
    <source>
        <dbReference type="ARBA" id="ARBA00022448"/>
    </source>
</evidence>
<accession>A0A397I9N4</accession>
<organism evidence="12 13">
    <name type="scientific">Diversispora epigaea</name>
    <dbReference type="NCBI Taxonomy" id="1348612"/>
    <lineage>
        <taxon>Eukaryota</taxon>
        <taxon>Fungi</taxon>
        <taxon>Fungi incertae sedis</taxon>
        <taxon>Mucoromycota</taxon>
        <taxon>Glomeromycotina</taxon>
        <taxon>Glomeromycetes</taxon>
        <taxon>Diversisporales</taxon>
        <taxon>Diversisporaceae</taxon>
        <taxon>Diversispora</taxon>
    </lineage>
</organism>
<reference evidence="12 13" key="1">
    <citation type="submission" date="2018-08" db="EMBL/GenBank/DDBJ databases">
        <title>Genome and evolution of the arbuscular mycorrhizal fungus Diversispora epigaea (formerly Glomus versiforme) and its bacterial endosymbionts.</title>
        <authorList>
            <person name="Sun X."/>
            <person name="Fei Z."/>
            <person name="Harrison M."/>
        </authorList>
    </citation>
    <scope>NUCLEOTIDE SEQUENCE [LARGE SCALE GENOMIC DNA]</scope>
    <source>
        <strain evidence="12 13">IT104</strain>
    </source>
</reference>
<dbReference type="PROSITE" id="PS51914">
    <property type="entry name" value="MRH"/>
    <property type="match status" value="1"/>
</dbReference>
<dbReference type="GO" id="GO:0000139">
    <property type="term" value="C:Golgi membrane"/>
    <property type="evidence" value="ECO:0007669"/>
    <property type="project" value="UniProtKB-SubCell"/>
</dbReference>
<feature type="domain" description="MRH" evidence="11">
    <location>
        <begin position="30"/>
        <end position="171"/>
    </location>
</feature>
<keyword evidence="6 9" id="KW-0472">Membrane</keyword>
<dbReference type="GO" id="GO:0005770">
    <property type="term" value="C:late endosome"/>
    <property type="evidence" value="ECO:0007669"/>
    <property type="project" value="TreeGrafter"/>
</dbReference>
<evidence type="ECO:0000259" key="11">
    <source>
        <dbReference type="PROSITE" id="PS51914"/>
    </source>
</evidence>
<feature type="transmembrane region" description="Helical" evidence="9">
    <location>
        <begin position="181"/>
        <end position="202"/>
    </location>
</feature>
<keyword evidence="2" id="KW-0813">Transport</keyword>
<evidence type="ECO:0000256" key="5">
    <source>
        <dbReference type="ARBA" id="ARBA00022989"/>
    </source>
</evidence>
<evidence type="ECO:0000256" key="3">
    <source>
        <dbReference type="ARBA" id="ARBA00022692"/>
    </source>
</evidence>
<dbReference type="PANTHER" id="PTHR15071">
    <property type="entry name" value="MANNOSE-6-PHOSPHATE RECEPTOR FAMILY MEMBER"/>
    <property type="match status" value="1"/>
</dbReference>
<evidence type="ECO:0000256" key="6">
    <source>
        <dbReference type="ARBA" id="ARBA00023136"/>
    </source>
</evidence>
<protein>
    <recommendedName>
        <fullName evidence="11">MRH domain-containing protein</fullName>
    </recommendedName>
</protein>
<name>A0A397I9N4_9GLOM</name>
<keyword evidence="3 9" id="KW-0812">Transmembrane</keyword>
<feature type="signal peptide" evidence="10">
    <location>
        <begin position="1"/>
        <end position="24"/>
    </location>
</feature>
<sequence length="270" mass="30765">MMTFSKFYSALILMVIINATIIFAEDSSNNNCIVTNTTSKKQFDLNPLKKASGSDWELKSHNYTFHLNVCNKISYGGAGTDTDDIGVWGKKEGQDEGLKLGNFNKNPQLNGDDVYLQYIGKDCRTLNIKYTSVITFQCDQTVEGLGEPRLIYNYIDCAFIFEWRTPVACPTSIGGGAMSSWGVFFTIFAIALIVYFVGGVAYNRMVHHASGFYQIPNWEFWCNLWDFTKDMVCIIIAQIPMFKPKRPRGNYRNLPRDEENILIDEELEEH</sequence>
<dbReference type="GO" id="GO:0007034">
    <property type="term" value="P:vacuolar transport"/>
    <property type="evidence" value="ECO:0007669"/>
    <property type="project" value="TreeGrafter"/>
</dbReference>
<feature type="chain" id="PRO_5017240777" description="MRH domain-containing protein" evidence="10">
    <location>
        <begin position="25"/>
        <end position="270"/>
    </location>
</feature>
<dbReference type="GO" id="GO:0010008">
    <property type="term" value="C:endosome membrane"/>
    <property type="evidence" value="ECO:0007669"/>
    <property type="project" value="UniProtKB-SubCell"/>
</dbReference>
<evidence type="ECO:0000256" key="10">
    <source>
        <dbReference type="SAM" id="SignalP"/>
    </source>
</evidence>
<dbReference type="InterPro" id="IPR009011">
    <property type="entry name" value="Man6P_isomerase_rcpt-bd_dom_sf"/>
</dbReference>
<dbReference type="EMBL" id="PQFF01000248">
    <property type="protein sequence ID" value="RHZ70476.1"/>
    <property type="molecule type" value="Genomic_DNA"/>
</dbReference>
<keyword evidence="7" id="KW-1015">Disulfide bond</keyword>
<dbReference type="OrthoDB" id="4504960at2759"/>
<keyword evidence="4 10" id="KW-0732">Signal</keyword>
<gene>
    <name evidence="12" type="ORF">Glove_271g53</name>
</gene>
<dbReference type="SUPFAM" id="SSF50911">
    <property type="entry name" value="Mannose 6-phosphate receptor domain"/>
    <property type="match status" value="1"/>
</dbReference>
<dbReference type="Pfam" id="PF02157">
    <property type="entry name" value="Man-6-P_recep"/>
    <property type="match status" value="1"/>
</dbReference>
<evidence type="ECO:0000256" key="7">
    <source>
        <dbReference type="ARBA" id="ARBA00023157"/>
    </source>
</evidence>
<evidence type="ECO:0000256" key="9">
    <source>
        <dbReference type="SAM" id="Phobius"/>
    </source>
</evidence>
<dbReference type="SMART" id="SM01404">
    <property type="entry name" value="CIMR"/>
    <property type="match status" value="1"/>
</dbReference>
<keyword evidence="5 9" id="KW-1133">Transmembrane helix</keyword>
<dbReference type="InterPro" id="IPR044865">
    <property type="entry name" value="MRH_dom"/>
</dbReference>
<dbReference type="STRING" id="1348612.A0A397I9N4"/>
<keyword evidence="13" id="KW-1185">Reference proteome</keyword>
<comment type="caution">
    <text evidence="12">The sequence shown here is derived from an EMBL/GenBank/DDBJ whole genome shotgun (WGS) entry which is preliminary data.</text>
</comment>
<evidence type="ECO:0000313" key="13">
    <source>
        <dbReference type="Proteomes" id="UP000266861"/>
    </source>
</evidence>
<evidence type="ECO:0000256" key="1">
    <source>
        <dbReference type="ARBA" id="ARBA00004308"/>
    </source>
</evidence>
<evidence type="ECO:0000256" key="8">
    <source>
        <dbReference type="ARBA" id="ARBA00023180"/>
    </source>
</evidence>
<dbReference type="Proteomes" id="UP000266861">
    <property type="component" value="Unassembled WGS sequence"/>
</dbReference>
<dbReference type="Gene3D" id="2.70.130.10">
    <property type="entry name" value="Mannose-6-phosphate receptor binding domain"/>
    <property type="match status" value="1"/>
</dbReference>
<keyword evidence="8" id="KW-0325">Glycoprotein</keyword>
<evidence type="ECO:0000313" key="12">
    <source>
        <dbReference type="EMBL" id="RHZ70476.1"/>
    </source>
</evidence>
<evidence type="ECO:0000256" key="4">
    <source>
        <dbReference type="ARBA" id="ARBA00022729"/>
    </source>
</evidence>
<dbReference type="InterPro" id="IPR028927">
    <property type="entry name" value="Man-6-P_rcpt"/>
</dbReference>